<feature type="compositionally biased region" description="Low complexity" evidence="1">
    <location>
        <begin position="325"/>
        <end position="334"/>
    </location>
</feature>
<dbReference type="AlphaFoldDB" id="U4LHQ0"/>
<name>U4LHQ0_PYROM</name>
<feature type="compositionally biased region" description="Low complexity" evidence="1">
    <location>
        <begin position="204"/>
        <end position="213"/>
    </location>
</feature>
<dbReference type="EMBL" id="HF935629">
    <property type="protein sequence ID" value="CCX31654.1"/>
    <property type="molecule type" value="Genomic_DNA"/>
</dbReference>
<feature type="compositionally biased region" description="Basic and acidic residues" evidence="1">
    <location>
        <begin position="302"/>
        <end position="315"/>
    </location>
</feature>
<evidence type="ECO:0000256" key="1">
    <source>
        <dbReference type="SAM" id="MobiDB-lite"/>
    </source>
</evidence>
<dbReference type="OrthoDB" id="5496414at2759"/>
<feature type="region of interest" description="Disordered" evidence="1">
    <location>
        <begin position="302"/>
        <end position="334"/>
    </location>
</feature>
<protein>
    <submittedName>
        <fullName evidence="2">Uncharacterized protein</fullName>
    </submittedName>
</protein>
<feature type="region of interest" description="Disordered" evidence="1">
    <location>
        <begin position="137"/>
        <end position="247"/>
    </location>
</feature>
<feature type="compositionally biased region" description="Polar residues" evidence="1">
    <location>
        <begin position="237"/>
        <end position="247"/>
    </location>
</feature>
<keyword evidence="3" id="KW-1185">Reference proteome</keyword>
<dbReference type="Proteomes" id="UP000018144">
    <property type="component" value="Unassembled WGS sequence"/>
</dbReference>
<evidence type="ECO:0000313" key="3">
    <source>
        <dbReference type="Proteomes" id="UP000018144"/>
    </source>
</evidence>
<evidence type="ECO:0000313" key="2">
    <source>
        <dbReference type="EMBL" id="CCX31654.1"/>
    </source>
</evidence>
<sequence>MDTAHAIHLRPRYPQYFSRPLVDRLPSLALAPSMETLQYCPQPAGMYPAVTLPLQQVPPGFLRTMYPSTRTPFLEIPSIPQQVVGVPRDIHHHWAIDPALLNLYPSPAPVSAAPASVPASVPAPMPAFRAPGQAYVASGWSGAPTATQEKPKRKRSRKDPTSVLAPNTSGNEALAVGAASATAPKRHKGASKANTSTNIDVPPSSLSSGAAGSADDDDLDSPVGPESPDWDMWIRGPSTTKGGPSVKQTLVAGKSDWKTPVQRSAVPADKQAQAIRRLLFWMQWNYDRAIRHLEERLRKWISEKKRQASDKENPGRTKRARKAKAPVAATTVSY</sequence>
<organism evidence="2 3">
    <name type="scientific">Pyronema omphalodes (strain CBS 100304)</name>
    <name type="common">Pyronema confluens</name>
    <dbReference type="NCBI Taxonomy" id="1076935"/>
    <lineage>
        <taxon>Eukaryota</taxon>
        <taxon>Fungi</taxon>
        <taxon>Dikarya</taxon>
        <taxon>Ascomycota</taxon>
        <taxon>Pezizomycotina</taxon>
        <taxon>Pezizomycetes</taxon>
        <taxon>Pezizales</taxon>
        <taxon>Pyronemataceae</taxon>
        <taxon>Pyronema</taxon>
    </lineage>
</organism>
<gene>
    <name evidence="2" type="ORF">PCON_11177</name>
</gene>
<accession>U4LHQ0</accession>
<proteinExistence type="predicted"/>
<reference evidence="2 3" key="1">
    <citation type="journal article" date="2013" name="PLoS Genet.">
        <title>The genome and development-dependent transcriptomes of Pyronema confluens: a window into fungal evolution.</title>
        <authorList>
            <person name="Traeger S."/>
            <person name="Altegoer F."/>
            <person name="Freitag M."/>
            <person name="Gabaldon T."/>
            <person name="Kempken F."/>
            <person name="Kumar A."/>
            <person name="Marcet-Houben M."/>
            <person name="Poggeler S."/>
            <person name="Stajich J.E."/>
            <person name="Nowrousian M."/>
        </authorList>
    </citation>
    <scope>NUCLEOTIDE SEQUENCE [LARGE SCALE GENOMIC DNA]</scope>
    <source>
        <strain evidence="3">CBS 100304</strain>
        <tissue evidence="2">Vegetative mycelium</tissue>
    </source>
</reference>